<dbReference type="Proteomes" id="UP000018468">
    <property type="component" value="Linkage group LG6"/>
</dbReference>
<dbReference type="OMA" id="IRTAWVY"/>
<dbReference type="CDD" id="cd05254">
    <property type="entry name" value="dTDP_HR_like_SDR_e"/>
    <property type="match status" value="1"/>
</dbReference>
<dbReference type="HOGENOM" id="CLU_045518_0_0_1"/>
<dbReference type="Bgee" id="ENSLOCG00000012478">
    <property type="expression patterns" value="Expressed in camera-type eye and 13 other cell types or tissues"/>
</dbReference>
<evidence type="ECO:0000256" key="5">
    <source>
        <dbReference type="ARBA" id="ARBA00022857"/>
    </source>
</evidence>
<accession>W5N401</accession>
<dbReference type="GO" id="GO:0048270">
    <property type="term" value="F:methionine adenosyltransferase regulator activity"/>
    <property type="evidence" value="ECO:0000318"/>
    <property type="project" value="GO_Central"/>
</dbReference>
<dbReference type="InterPro" id="IPR005913">
    <property type="entry name" value="dTDP_dehydrorham_reduct"/>
</dbReference>
<evidence type="ECO:0000256" key="6">
    <source>
        <dbReference type="ARBA" id="ARBA00029977"/>
    </source>
</evidence>
<dbReference type="InterPro" id="IPR029903">
    <property type="entry name" value="RmlD-like-bd"/>
</dbReference>
<evidence type="ECO:0000256" key="9">
    <source>
        <dbReference type="RuleBase" id="RU364081"/>
    </source>
</evidence>
<dbReference type="PANTHER" id="PTHR10491:SF4">
    <property type="entry name" value="METHIONINE ADENOSYLTRANSFERASE 2 SUBUNIT BETA"/>
    <property type="match status" value="1"/>
</dbReference>
<evidence type="ECO:0000256" key="1">
    <source>
        <dbReference type="ARBA" id="ARBA00005224"/>
    </source>
</evidence>
<evidence type="ECO:0000256" key="8">
    <source>
        <dbReference type="ARBA" id="ARBA00046786"/>
    </source>
</evidence>
<keyword evidence="4 9" id="KW-0554">One-carbon metabolism</keyword>
<name>W5N401_LEPOC</name>
<organism evidence="11 12">
    <name type="scientific">Lepisosteus oculatus</name>
    <name type="common">Spotted gar</name>
    <dbReference type="NCBI Taxonomy" id="7918"/>
    <lineage>
        <taxon>Eukaryota</taxon>
        <taxon>Metazoa</taxon>
        <taxon>Chordata</taxon>
        <taxon>Craniata</taxon>
        <taxon>Vertebrata</taxon>
        <taxon>Euteleostomi</taxon>
        <taxon>Actinopterygii</taxon>
        <taxon>Neopterygii</taxon>
        <taxon>Holostei</taxon>
        <taxon>Semionotiformes</taxon>
        <taxon>Lepisosteidae</taxon>
        <taxon>Lepisosteus</taxon>
    </lineage>
</organism>
<dbReference type="GO" id="GO:0006556">
    <property type="term" value="P:S-adenosylmethionine biosynthetic process"/>
    <property type="evidence" value="ECO:0000318"/>
    <property type="project" value="GO_Central"/>
</dbReference>
<dbReference type="UniPathway" id="UPA00315">
    <property type="reaction ID" value="UER00080"/>
</dbReference>
<evidence type="ECO:0000259" key="10">
    <source>
        <dbReference type="Pfam" id="PF04321"/>
    </source>
</evidence>
<dbReference type="Pfam" id="PF04321">
    <property type="entry name" value="RmlD_sub_bind"/>
    <property type="match status" value="1"/>
</dbReference>
<dbReference type="FunFam" id="3.40.50.720:FF:000133">
    <property type="entry name" value="Methionine adenosyltransferase 2 subunit beta"/>
    <property type="match status" value="1"/>
</dbReference>
<dbReference type="PANTHER" id="PTHR10491">
    <property type="entry name" value="DTDP-4-DEHYDRORHAMNOSE REDUCTASE"/>
    <property type="match status" value="1"/>
</dbReference>
<reference evidence="12" key="1">
    <citation type="submission" date="2011-12" db="EMBL/GenBank/DDBJ databases">
        <title>The Draft Genome of Lepisosteus oculatus.</title>
        <authorList>
            <consortium name="The Broad Institute Genome Assembly &amp; Analysis Group"/>
            <consortium name="Computational R&amp;D Group"/>
            <consortium name="and Sequencing Platform"/>
            <person name="Di Palma F."/>
            <person name="Alfoldi J."/>
            <person name="Johnson J."/>
            <person name="Berlin A."/>
            <person name="Gnerre S."/>
            <person name="Jaffe D."/>
            <person name="MacCallum I."/>
            <person name="Young S."/>
            <person name="Walker B.J."/>
            <person name="Lander E.S."/>
            <person name="Lindblad-Toh K."/>
        </authorList>
    </citation>
    <scope>NUCLEOTIDE SEQUENCE [LARGE SCALE GENOMIC DNA]</scope>
</reference>
<protein>
    <recommendedName>
        <fullName evidence="3 9">Methionine adenosyltransferase 2 subunit beta</fullName>
    </recommendedName>
    <alternativeName>
        <fullName evidence="6 9">Methionine adenosyltransferase II beta</fullName>
    </alternativeName>
</protein>
<evidence type="ECO:0000313" key="11">
    <source>
        <dbReference type="Ensembl" id="ENSLOCP00000015360.1"/>
    </source>
</evidence>
<reference evidence="11" key="2">
    <citation type="submission" date="2025-08" db="UniProtKB">
        <authorList>
            <consortium name="Ensembl"/>
        </authorList>
    </citation>
    <scope>IDENTIFICATION</scope>
</reference>
<dbReference type="eggNOG" id="KOG1430">
    <property type="taxonomic scope" value="Eukaryota"/>
</dbReference>
<comment type="similarity">
    <text evidence="2 9">Belongs to the dTDP-4-dehydrorhamnose reductase family. MAT2B subfamily.</text>
</comment>
<keyword evidence="12" id="KW-1185">Reference proteome</keyword>
<evidence type="ECO:0000256" key="4">
    <source>
        <dbReference type="ARBA" id="ARBA00022563"/>
    </source>
</evidence>
<comment type="pathway">
    <text evidence="1 9">Amino-acid biosynthesis; S-adenosyl-L-methionine biosynthesis; S-adenosyl-L-methionine from L-methionine: step 1/1.</text>
</comment>
<dbReference type="EMBL" id="AHAT01005556">
    <property type="status" value="NOT_ANNOTATED_CDS"/>
    <property type="molecule type" value="Genomic_DNA"/>
</dbReference>
<dbReference type="InParanoid" id="W5N401"/>
<evidence type="ECO:0000256" key="3">
    <source>
        <dbReference type="ARBA" id="ARBA00021596"/>
    </source>
</evidence>
<dbReference type="STRING" id="7918.ENSLOCP00000015360"/>
<dbReference type="GeneTree" id="ENSGT00390000006721"/>
<dbReference type="SUPFAM" id="SSF51735">
    <property type="entry name" value="NAD(P)-binding Rossmann-fold domains"/>
    <property type="match status" value="1"/>
</dbReference>
<sequence>QEHVDTPFRKVLVTGATGLLGRAVCKEFQNNGWHVMGSGHSRARPRFESCNLLEPEAVRQLVQGFQPHVIVHCAAERRPDVVETQTEAATQLNVNAAATVAKESAGMFLIHISTDYVFDGRDPPYAENDPPNPLNLYGKTKLEGEREVLRHNPGAAVLRVPVLYGAVEKTEESAVTVLLDKVQNGAASCGVDHCQQRFPTYVNDVASVCRQLADRRLQDPSIQGIFHFSGKEQMTKYEIACAIADAFNLPSSHLIPVTEPPADVGARRPHNAQLDCSRLEGLGLGRHTPFKAGIKESLWPFLHDKRWRQTVFH</sequence>
<evidence type="ECO:0000256" key="2">
    <source>
        <dbReference type="ARBA" id="ARBA00008656"/>
    </source>
</evidence>
<feature type="domain" description="RmlD-like substrate binding" evidence="10">
    <location>
        <begin position="10"/>
        <end position="301"/>
    </location>
</feature>
<keyword evidence="5" id="KW-0521">NADP</keyword>
<dbReference type="Ensembl" id="ENSLOCT00000015389.1">
    <property type="protein sequence ID" value="ENSLOCP00000015360.1"/>
    <property type="gene ID" value="ENSLOCG00000012478.1"/>
</dbReference>
<dbReference type="InterPro" id="IPR036291">
    <property type="entry name" value="NAD(P)-bd_dom_sf"/>
</dbReference>
<dbReference type="Gene3D" id="3.40.50.720">
    <property type="entry name" value="NAD(P)-binding Rossmann-like Domain"/>
    <property type="match status" value="1"/>
</dbReference>
<dbReference type="GO" id="GO:0048269">
    <property type="term" value="C:methionine adenosyltransferase complex"/>
    <property type="evidence" value="ECO:0000318"/>
    <property type="project" value="GO_Central"/>
</dbReference>
<dbReference type="AlphaFoldDB" id="W5N401"/>
<evidence type="ECO:0000256" key="7">
    <source>
        <dbReference type="ARBA" id="ARBA00045998"/>
    </source>
</evidence>
<reference evidence="11" key="3">
    <citation type="submission" date="2025-09" db="UniProtKB">
        <authorList>
            <consortium name="Ensembl"/>
        </authorList>
    </citation>
    <scope>IDENTIFICATION</scope>
</reference>
<dbReference type="GO" id="GO:0006730">
    <property type="term" value="P:one-carbon metabolic process"/>
    <property type="evidence" value="ECO:0007669"/>
    <property type="project" value="UniProtKB-KW"/>
</dbReference>
<comment type="subunit">
    <text evidence="8 9">Heterotrimer; composed of a catalytic MAT2A homodimer that binds one regulatory MAT2B chain. Heterohexamer; composed of a central, catalytic MAT2A homotetramer flanked on either side by a regulatory MAT2B chain. NADP binding increases the affinity for MAT2A.</text>
</comment>
<proteinExistence type="inferred from homology"/>
<evidence type="ECO:0000313" key="12">
    <source>
        <dbReference type="Proteomes" id="UP000018468"/>
    </source>
</evidence>
<dbReference type="FunCoup" id="W5N401">
    <property type="interactions" value="472"/>
</dbReference>
<comment type="function">
    <text evidence="7">Regulatory subunit of S-adenosylmethionine synthetase 2, an enzyme that catalyzes the formation of S-adenosylmethionine from methionine and ATP. Regulates MAT2A catalytic activity by changing its kinetic properties, increasing its affinity for L-methionine. Can bind NADP (in vitro).</text>
</comment>